<dbReference type="STRING" id="653733.Selin_0155"/>
<dbReference type="InterPro" id="IPR027359">
    <property type="entry name" value="Volt_channel_dom_sf"/>
</dbReference>
<dbReference type="PANTHER" id="PTHR10037:SF62">
    <property type="entry name" value="SODIUM CHANNEL PROTEIN 60E"/>
    <property type="match status" value="1"/>
</dbReference>
<feature type="transmembrane region" description="Helical" evidence="6">
    <location>
        <begin position="12"/>
        <end position="30"/>
    </location>
</feature>
<evidence type="ECO:0000313" key="8">
    <source>
        <dbReference type="EMBL" id="ADU64913.1"/>
    </source>
</evidence>
<dbReference type="EMBL" id="CP002432">
    <property type="protein sequence ID" value="ADU64913.1"/>
    <property type="molecule type" value="Genomic_DNA"/>
</dbReference>
<feature type="coiled-coil region" evidence="5">
    <location>
        <begin position="245"/>
        <end position="272"/>
    </location>
</feature>
<evidence type="ECO:0000256" key="4">
    <source>
        <dbReference type="ARBA" id="ARBA00023136"/>
    </source>
</evidence>
<evidence type="ECO:0000256" key="1">
    <source>
        <dbReference type="ARBA" id="ARBA00004141"/>
    </source>
</evidence>
<feature type="transmembrane region" description="Helical" evidence="6">
    <location>
        <begin position="79"/>
        <end position="102"/>
    </location>
</feature>
<feature type="transmembrane region" description="Helical" evidence="6">
    <location>
        <begin position="50"/>
        <end position="67"/>
    </location>
</feature>
<dbReference type="KEGG" id="din:Selin_0155"/>
<sequence length="273" mass="31191">MGMIQHIVQHQRFQQIVIGLIFTNAVIIGMETYPALYDPNPQLFFWLEQAFLWAFTVEIALRMVAAGSPVRFFKSGWNLFDFVIVASGHLFVGGYFISVLRILRVLRVLRAITVIPSLQRMVAALLRTIPAIGNIMILLSILFYLFAVIGTILYRDELPEYFGSLHTTLLTLFQIVTLESWASGVMRPLMEQAPYAWIYFVVFILSGTFIIVNLFIGVIVTNVQEVATICEKTGEPRPTAQDIRLAEVHSEVQQLRQEMRELATELREKAHRK</sequence>
<proteinExistence type="predicted"/>
<feature type="transmembrane region" description="Helical" evidence="6">
    <location>
        <begin position="194"/>
        <end position="220"/>
    </location>
</feature>
<dbReference type="SUPFAM" id="SSF81324">
    <property type="entry name" value="Voltage-gated potassium channels"/>
    <property type="match status" value="1"/>
</dbReference>
<dbReference type="HOGENOM" id="CLU_055047_0_0_0"/>
<feature type="domain" description="Ion transport" evidence="7">
    <location>
        <begin position="11"/>
        <end position="226"/>
    </location>
</feature>
<feature type="transmembrane region" description="Helical" evidence="6">
    <location>
        <begin position="135"/>
        <end position="155"/>
    </location>
</feature>
<dbReference type="GO" id="GO:0001518">
    <property type="term" value="C:voltage-gated sodium channel complex"/>
    <property type="evidence" value="ECO:0007669"/>
    <property type="project" value="TreeGrafter"/>
</dbReference>
<keyword evidence="4 6" id="KW-0472">Membrane</keyword>
<dbReference type="RefSeq" id="WP_013504802.1">
    <property type="nucleotide sequence ID" value="NC_014836.1"/>
</dbReference>
<reference evidence="8 9" key="1">
    <citation type="submission" date="2010-12" db="EMBL/GenBank/DDBJ databases">
        <title>Complete sequence of Desulfurispirillum indicum S5.</title>
        <authorList>
            <consortium name="US DOE Joint Genome Institute"/>
            <person name="Lucas S."/>
            <person name="Copeland A."/>
            <person name="Lapidus A."/>
            <person name="Cheng J.-F."/>
            <person name="Goodwin L."/>
            <person name="Pitluck S."/>
            <person name="Chertkov O."/>
            <person name="Held B."/>
            <person name="Detter J.C."/>
            <person name="Han C."/>
            <person name="Tapia R."/>
            <person name="Land M."/>
            <person name="Hauser L."/>
            <person name="Kyrpides N."/>
            <person name="Ivanova N."/>
            <person name="Mikhailova N."/>
            <person name="Haggblom M."/>
            <person name="Rauschenbach I."/>
            <person name="Bini E."/>
            <person name="Woyke T."/>
        </authorList>
    </citation>
    <scope>NUCLEOTIDE SEQUENCE [LARGE SCALE GENOMIC DNA]</scope>
    <source>
        <strain evidence="9">ATCC BAA-1389 / DSM 22839 / S5</strain>
    </source>
</reference>
<protein>
    <submittedName>
        <fullName evidence="8">Ion transport protein</fullName>
    </submittedName>
</protein>
<evidence type="ECO:0000256" key="6">
    <source>
        <dbReference type="SAM" id="Phobius"/>
    </source>
</evidence>
<dbReference type="Pfam" id="PF00520">
    <property type="entry name" value="Ion_trans"/>
    <property type="match status" value="1"/>
</dbReference>
<evidence type="ECO:0000313" key="9">
    <source>
        <dbReference type="Proteomes" id="UP000002572"/>
    </source>
</evidence>
<evidence type="ECO:0000256" key="2">
    <source>
        <dbReference type="ARBA" id="ARBA00022692"/>
    </source>
</evidence>
<keyword evidence="2 6" id="KW-0812">Transmembrane</keyword>
<evidence type="ECO:0000256" key="3">
    <source>
        <dbReference type="ARBA" id="ARBA00022989"/>
    </source>
</evidence>
<dbReference type="InterPro" id="IPR043203">
    <property type="entry name" value="VGCC_Ca_Na"/>
</dbReference>
<keyword evidence="3 6" id="KW-1133">Transmembrane helix</keyword>
<name>E6W5I2_DESIS</name>
<keyword evidence="9" id="KW-1185">Reference proteome</keyword>
<dbReference type="eggNOG" id="ENOG502Z7ZD">
    <property type="taxonomic scope" value="Bacteria"/>
</dbReference>
<dbReference type="Proteomes" id="UP000002572">
    <property type="component" value="Chromosome"/>
</dbReference>
<dbReference type="InterPro" id="IPR005821">
    <property type="entry name" value="Ion_trans_dom"/>
</dbReference>
<gene>
    <name evidence="8" type="ordered locus">Selin_0155</name>
</gene>
<dbReference type="PANTHER" id="PTHR10037">
    <property type="entry name" value="VOLTAGE-GATED CATION CHANNEL CALCIUM AND SODIUM"/>
    <property type="match status" value="1"/>
</dbReference>
<dbReference type="Gene3D" id="1.20.120.350">
    <property type="entry name" value="Voltage-gated potassium channels. Chain C"/>
    <property type="match status" value="1"/>
</dbReference>
<dbReference type="Gene3D" id="1.10.287.70">
    <property type="match status" value="1"/>
</dbReference>
<comment type="subcellular location">
    <subcellularLocation>
        <location evidence="1">Membrane</location>
        <topology evidence="1">Multi-pass membrane protein</topology>
    </subcellularLocation>
</comment>
<dbReference type="InParanoid" id="E6W5I2"/>
<accession>E6W5I2</accession>
<dbReference type="GO" id="GO:0005248">
    <property type="term" value="F:voltage-gated sodium channel activity"/>
    <property type="evidence" value="ECO:0007669"/>
    <property type="project" value="TreeGrafter"/>
</dbReference>
<evidence type="ECO:0000259" key="7">
    <source>
        <dbReference type="Pfam" id="PF00520"/>
    </source>
</evidence>
<organism evidence="8 9">
    <name type="scientific">Desulfurispirillum indicum (strain ATCC BAA-1389 / DSM 22839 / S5)</name>
    <dbReference type="NCBI Taxonomy" id="653733"/>
    <lineage>
        <taxon>Bacteria</taxon>
        <taxon>Pseudomonadati</taxon>
        <taxon>Chrysiogenota</taxon>
        <taxon>Chrysiogenia</taxon>
        <taxon>Chrysiogenales</taxon>
        <taxon>Chrysiogenaceae</taxon>
        <taxon>Desulfurispirillum</taxon>
    </lineage>
</organism>
<dbReference type="AlphaFoldDB" id="E6W5I2"/>
<keyword evidence="5" id="KW-0175">Coiled coil</keyword>
<evidence type="ECO:0000256" key="5">
    <source>
        <dbReference type="SAM" id="Coils"/>
    </source>
</evidence>